<evidence type="ECO:0000256" key="16">
    <source>
        <dbReference type="ARBA" id="ARBA00023136"/>
    </source>
</evidence>
<evidence type="ECO:0000256" key="5">
    <source>
        <dbReference type="ARBA" id="ARBA00005382"/>
    </source>
</evidence>
<evidence type="ECO:0000256" key="3">
    <source>
        <dbReference type="ARBA" id="ARBA00004760"/>
    </source>
</evidence>
<comment type="similarity">
    <text evidence="6">Belongs to the ACDP family.</text>
</comment>
<evidence type="ECO:0000256" key="12">
    <source>
        <dbReference type="ARBA" id="ARBA00022919"/>
    </source>
</evidence>
<dbReference type="InterPro" id="IPR033453">
    <property type="entry name" value="Glyco_hydro_30_TIM-barrel"/>
</dbReference>
<dbReference type="GO" id="GO:0040018">
    <property type="term" value="P:positive regulation of multicellular organism growth"/>
    <property type="evidence" value="ECO:0007669"/>
    <property type="project" value="UniProtKB-ARBA"/>
</dbReference>
<keyword evidence="21" id="KW-1185">Reference proteome</keyword>
<evidence type="ECO:0000313" key="20">
    <source>
        <dbReference type="EnsemblMetazoa" id="PPA16780.1"/>
    </source>
</evidence>
<evidence type="ECO:0000256" key="14">
    <source>
        <dbReference type="ARBA" id="ARBA00023098"/>
    </source>
</evidence>
<dbReference type="InterPro" id="IPR044751">
    <property type="entry name" value="Ion_transp-like_CBS"/>
</dbReference>
<dbReference type="GO" id="GO:0008202">
    <property type="term" value="P:steroid metabolic process"/>
    <property type="evidence" value="ECO:0007669"/>
    <property type="project" value="UniProtKB-ARBA"/>
</dbReference>
<dbReference type="GO" id="GO:0051246">
    <property type="term" value="P:regulation of protein metabolic process"/>
    <property type="evidence" value="ECO:0007669"/>
    <property type="project" value="UniProtKB-ARBA"/>
</dbReference>
<keyword evidence="11 19" id="KW-0378">Hydrolase</keyword>
<dbReference type="GO" id="GO:0040026">
    <property type="term" value="P:positive regulation of vulval development"/>
    <property type="evidence" value="ECO:0007669"/>
    <property type="project" value="UniProtKB-ARBA"/>
</dbReference>
<reference evidence="20" key="2">
    <citation type="submission" date="2022-06" db="UniProtKB">
        <authorList>
            <consortium name="EnsemblMetazoa"/>
        </authorList>
    </citation>
    <scope>IDENTIFICATION</scope>
    <source>
        <strain evidence="20">PS312</strain>
    </source>
</reference>
<dbReference type="GO" id="GO:0032026">
    <property type="term" value="P:response to magnesium ion"/>
    <property type="evidence" value="ECO:0007669"/>
    <property type="project" value="UniProtKB-ARBA"/>
</dbReference>
<dbReference type="PANTHER" id="PTHR11069:SF23">
    <property type="entry name" value="LYSOSOMAL ACID GLUCOSYLCERAMIDASE"/>
    <property type="match status" value="1"/>
</dbReference>
<dbReference type="EnsemblMetazoa" id="PPA16780.1">
    <property type="protein sequence ID" value="PPA16780.1"/>
    <property type="gene ID" value="WBGene00106334"/>
</dbReference>
<dbReference type="SUPFAM" id="SSF51445">
    <property type="entry name" value="(Trans)glycosidases"/>
    <property type="match status" value="1"/>
</dbReference>
<dbReference type="GO" id="GO:0010960">
    <property type="term" value="P:magnesium ion homeostasis"/>
    <property type="evidence" value="ECO:0007669"/>
    <property type="project" value="UniProtKB-ARBA"/>
</dbReference>
<keyword evidence="9" id="KW-0732">Signal</keyword>
<dbReference type="GO" id="GO:0030163">
    <property type="term" value="P:protein catabolic process"/>
    <property type="evidence" value="ECO:0007669"/>
    <property type="project" value="UniProtKB-ARBA"/>
</dbReference>
<dbReference type="InterPro" id="IPR033452">
    <property type="entry name" value="GH30_C"/>
</dbReference>
<dbReference type="InterPro" id="IPR001139">
    <property type="entry name" value="Glyco_hydro_30"/>
</dbReference>
<comment type="catalytic activity">
    <reaction evidence="18">
        <text>an N-acyl-1-beta-D-glucosyl-15-methylhexadecasphing-4-enine + H2O = an N-acyl-15-methylhexadecasphing-4-enine + D-glucose</text>
        <dbReference type="Rhea" id="RHEA:34755"/>
        <dbReference type="ChEBI" id="CHEBI:4167"/>
        <dbReference type="ChEBI" id="CHEBI:15377"/>
        <dbReference type="ChEBI" id="CHEBI:70815"/>
        <dbReference type="ChEBI" id="CHEBI:70846"/>
    </reaction>
    <physiologicalReaction direction="left-to-right" evidence="18">
        <dbReference type="Rhea" id="RHEA:34756"/>
    </physiologicalReaction>
</comment>
<dbReference type="GO" id="GO:0016323">
    <property type="term" value="C:basolateral plasma membrane"/>
    <property type="evidence" value="ECO:0007669"/>
    <property type="project" value="UniProtKB-SubCell"/>
</dbReference>
<dbReference type="FunFam" id="3.10.580.10:FF:000006">
    <property type="entry name" value="DUF21 and CBS domain protein"/>
    <property type="match status" value="1"/>
</dbReference>
<comment type="catalytic activity">
    <reaction evidence="1">
        <text>a beta-D-glucosyl-(1&lt;-&gt;1')-N-acylsphing-4-enine + H2O = an N-acylsphing-4-enine + D-glucose</text>
        <dbReference type="Rhea" id="RHEA:13269"/>
        <dbReference type="ChEBI" id="CHEBI:4167"/>
        <dbReference type="ChEBI" id="CHEBI:15377"/>
        <dbReference type="ChEBI" id="CHEBI:22801"/>
        <dbReference type="ChEBI" id="CHEBI:52639"/>
        <dbReference type="EC" id="3.2.1.45"/>
    </reaction>
    <physiologicalReaction direction="left-to-right" evidence="1">
        <dbReference type="Rhea" id="RHEA:13270"/>
    </physiologicalReaction>
</comment>
<evidence type="ECO:0000256" key="11">
    <source>
        <dbReference type="ARBA" id="ARBA00022801"/>
    </source>
</evidence>
<keyword evidence="15" id="KW-0129">CBS domain</keyword>
<evidence type="ECO:0000256" key="7">
    <source>
        <dbReference type="ARBA" id="ARBA00012658"/>
    </source>
</evidence>
<evidence type="ECO:0000256" key="18">
    <source>
        <dbReference type="ARBA" id="ARBA00051345"/>
    </source>
</evidence>
<dbReference type="GO" id="GO:0015693">
    <property type="term" value="P:magnesium ion transport"/>
    <property type="evidence" value="ECO:0007669"/>
    <property type="project" value="UniProtKB-ARBA"/>
</dbReference>
<dbReference type="Pfam" id="PF02055">
    <property type="entry name" value="Glyco_hydro_30"/>
    <property type="match status" value="1"/>
</dbReference>
<dbReference type="GO" id="GO:0005774">
    <property type="term" value="C:vacuolar membrane"/>
    <property type="evidence" value="ECO:0007669"/>
    <property type="project" value="UniProtKB-ARBA"/>
</dbReference>
<keyword evidence="19" id="KW-0326">Glycosidase</keyword>
<evidence type="ECO:0000256" key="6">
    <source>
        <dbReference type="ARBA" id="ARBA00010484"/>
    </source>
</evidence>
<dbReference type="GO" id="GO:0005764">
    <property type="term" value="C:lysosome"/>
    <property type="evidence" value="ECO:0007669"/>
    <property type="project" value="UniProtKB-ARBA"/>
</dbReference>
<comment type="similarity">
    <text evidence="5 19">Belongs to the glycosyl hydrolase 30 family.</text>
</comment>
<dbReference type="Gene3D" id="3.10.580.10">
    <property type="entry name" value="CBS-domain"/>
    <property type="match status" value="1"/>
</dbReference>
<dbReference type="SUPFAM" id="SSF54631">
    <property type="entry name" value="CBS-domain pair"/>
    <property type="match status" value="1"/>
</dbReference>
<comment type="pathway">
    <text evidence="3">Lipid metabolism; sphingolipid metabolism.</text>
</comment>
<organism evidence="20 21">
    <name type="scientific">Pristionchus pacificus</name>
    <name type="common">Parasitic nematode worm</name>
    <dbReference type="NCBI Taxonomy" id="54126"/>
    <lineage>
        <taxon>Eukaryota</taxon>
        <taxon>Metazoa</taxon>
        <taxon>Ecdysozoa</taxon>
        <taxon>Nematoda</taxon>
        <taxon>Chromadorea</taxon>
        <taxon>Rhabditida</taxon>
        <taxon>Rhabditina</taxon>
        <taxon>Diplogasteromorpha</taxon>
        <taxon>Diplogasteroidea</taxon>
        <taxon>Neodiplogasteridae</taxon>
        <taxon>Pristionchus</taxon>
    </lineage>
</organism>
<keyword evidence="13" id="KW-1133">Transmembrane helix</keyword>
<dbReference type="PRINTS" id="PR00843">
    <property type="entry name" value="GLHYDRLASE30"/>
</dbReference>
<dbReference type="InterPro" id="IPR046342">
    <property type="entry name" value="CBS_dom_sf"/>
</dbReference>
<dbReference type="GO" id="GO:0016241">
    <property type="term" value="P:regulation of macroautophagy"/>
    <property type="evidence" value="ECO:0007669"/>
    <property type="project" value="UniProtKB-ARBA"/>
</dbReference>
<dbReference type="GO" id="GO:1905941">
    <property type="term" value="P:positive regulation of gonad development"/>
    <property type="evidence" value="ECO:0007669"/>
    <property type="project" value="UniProtKB-ARBA"/>
</dbReference>
<name>A0A2A6BXI5_PRIPA</name>
<evidence type="ECO:0000256" key="15">
    <source>
        <dbReference type="ARBA" id="ARBA00023122"/>
    </source>
</evidence>
<gene>
    <name evidence="20" type="primary">WBGene00106334</name>
</gene>
<dbReference type="Proteomes" id="UP000005239">
    <property type="component" value="Unassembled WGS sequence"/>
</dbReference>
<dbReference type="CDD" id="cd04590">
    <property type="entry name" value="CBS_pair_CorC_HlyC_assoc"/>
    <property type="match status" value="1"/>
</dbReference>
<comment type="subcellular location">
    <subcellularLocation>
        <location evidence="2">Basolateral cell membrane</location>
        <topology evidence="2">Multi-pass membrane protein</topology>
    </subcellularLocation>
</comment>
<evidence type="ECO:0000256" key="2">
    <source>
        <dbReference type="ARBA" id="ARBA00004554"/>
    </source>
</evidence>
<dbReference type="FunFam" id="3.20.20.80:FF:000030">
    <property type="entry name" value="Lysosomal acid glucosylceramidase"/>
    <property type="match status" value="1"/>
</dbReference>
<evidence type="ECO:0000256" key="4">
    <source>
        <dbReference type="ARBA" id="ARBA00004991"/>
    </source>
</evidence>
<keyword evidence="12 19" id="KW-0746">Sphingolipid metabolism</keyword>
<dbReference type="GO" id="GO:0016758">
    <property type="term" value="F:hexosyltransferase activity"/>
    <property type="evidence" value="ECO:0007669"/>
    <property type="project" value="UniProtKB-ARBA"/>
</dbReference>
<protein>
    <recommendedName>
        <fullName evidence="7 19">Glucosylceramidase</fullName>
        <ecNumber evidence="7 19">3.2.1.45</ecNumber>
    </recommendedName>
</protein>
<evidence type="ECO:0000313" key="21">
    <source>
        <dbReference type="Proteomes" id="UP000005239"/>
    </source>
</evidence>
<dbReference type="Pfam" id="PF25562">
    <property type="entry name" value="CNBH_CNNM2_C"/>
    <property type="match status" value="1"/>
</dbReference>
<accession>A0A2A6BXI5</accession>
<keyword evidence="14 19" id="KW-0443">Lipid metabolism</keyword>
<proteinExistence type="inferred from homology"/>
<dbReference type="GO" id="GO:0032006">
    <property type="term" value="P:regulation of TOR signaling"/>
    <property type="evidence" value="ECO:0007669"/>
    <property type="project" value="UniProtKB-ARBA"/>
</dbReference>
<keyword evidence="16" id="KW-0472">Membrane</keyword>
<evidence type="ECO:0000256" key="13">
    <source>
        <dbReference type="ARBA" id="ARBA00022989"/>
    </source>
</evidence>
<dbReference type="GO" id="GO:0006066">
    <property type="term" value="P:alcohol metabolic process"/>
    <property type="evidence" value="ECO:0007669"/>
    <property type="project" value="UniProtKB-ARBA"/>
</dbReference>
<evidence type="ECO:0000256" key="8">
    <source>
        <dbReference type="ARBA" id="ARBA00022692"/>
    </source>
</evidence>
<keyword evidence="10" id="KW-0677">Repeat</keyword>
<evidence type="ECO:0000256" key="1">
    <source>
        <dbReference type="ARBA" id="ARBA00001013"/>
    </source>
</evidence>
<dbReference type="InterPro" id="IPR017853">
    <property type="entry name" value="GH"/>
</dbReference>
<evidence type="ECO:0000256" key="19">
    <source>
        <dbReference type="RuleBase" id="RU361188"/>
    </source>
</evidence>
<dbReference type="GO" id="GO:0042391">
    <property type="term" value="P:regulation of membrane potential"/>
    <property type="evidence" value="ECO:0007669"/>
    <property type="project" value="UniProtKB-ARBA"/>
</dbReference>
<dbReference type="Pfam" id="PF17189">
    <property type="entry name" value="Glyco_hydro_30C"/>
    <property type="match status" value="1"/>
</dbReference>
<dbReference type="PANTHER" id="PTHR11069">
    <property type="entry name" value="GLUCOSYLCERAMIDASE"/>
    <property type="match status" value="1"/>
</dbReference>
<dbReference type="GO" id="GO:0007040">
    <property type="term" value="P:lysosome organization"/>
    <property type="evidence" value="ECO:0007669"/>
    <property type="project" value="UniProtKB-ARBA"/>
</dbReference>
<keyword evidence="8" id="KW-0812">Transmembrane</keyword>
<comment type="catalytic activity">
    <reaction evidence="17">
        <text>a beta-D-glucosylceramide + H2O = an N-acyl-sphingoid base + D-glucose</text>
        <dbReference type="Rhea" id="RHEA:81447"/>
        <dbReference type="ChEBI" id="CHEBI:4167"/>
        <dbReference type="ChEBI" id="CHEBI:15377"/>
        <dbReference type="ChEBI" id="CHEBI:83264"/>
        <dbReference type="ChEBI" id="CHEBI:83273"/>
    </reaction>
    <physiologicalReaction direction="left-to-right" evidence="17">
        <dbReference type="Rhea" id="RHEA:81448"/>
    </physiologicalReaction>
</comment>
<dbReference type="GO" id="GO:0006914">
    <property type="term" value="P:autophagy"/>
    <property type="evidence" value="ECO:0007669"/>
    <property type="project" value="UniProtKB-ARBA"/>
</dbReference>
<dbReference type="GO" id="GO:0010605">
    <property type="term" value="P:negative regulation of macromolecule metabolic process"/>
    <property type="evidence" value="ECO:0007669"/>
    <property type="project" value="UniProtKB-ARBA"/>
</dbReference>
<dbReference type="GO" id="GO:0005102">
    <property type="term" value="F:signaling receptor binding"/>
    <property type="evidence" value="ECO:0007669"/>
    <property type="project" value="UniProtKB-ARBA"/>
</dbReference>
<sequence>MQGKIRSKLIRIRVSQLHSQTKRSRNMLRILFLVSLFGIVSTQGCAKRQLPTGIVCVCNATYCDDIESPGELKNNQAVIYTTNIDGARLERTILQKSSANALHADITFNFDPLTEHQEILGFGGSFTDASGINLLNLSENTRDKLMQSYFGPSGAEYTLGRVPIASTDFSPRPYSYAEVKDDFDMEHFSLVEEDFKYKLPFIKHAINLQRNLGELKLVAAPWSAPAWMKSNNVMIGGGKLRGFEGGPYYVAWAKYFVKFFEAYSSEGVDFWSVEVQNEPRCGADSKYKWQSMNFVVNQLSPALKNNTWSRDLKVLGMTDQRGALPDWPQRMFSDETAREVTDGISVHWYEDDFKSADLLTHTHQLFPEKFILASEASNGFMDPHQIRMRPGDYGRAEKYAHSVIEDLNNFVGGWIDWNLALDLTGGPTWVNNYLDSTILVNTVDDEFFKQPSYYALAHFSKFLKPGSRRVQMEIVNGSQKNIEALSAVSVDGKRVIVAMNTGTTEAIRLSVVDKSREGTININLDPRSIYICAILVILHSTHARIDDADQILENESEEAVETTTIGATTLAPSTASAAAPNITTKLPSIFGMRVELPPDNPFGYNPYGICAVAPDEEFKIVIYGNHLDKVDKLIFTVSDNCSDPAYVLTLSSHTFSTSLRPVPPVEEGRPYSYKICAKPKGVPISEIAVLEDISTWLTTEKPDKEYLLPLPVQIGVIVLLLCLSALFSGLTLGLMSLTPMELELVIKSGSPKEQEYAKAILPIRKKGNLLLCALLLGNVIVNAAISILFGELTSGLLALAISSLGIVIFGEIIPQSICVKKGLAVGAHTIMITQFFIALTYVLSWPVSKLLDCLLGEEYEGYDRKRLMELMKMSMKENGLLSNELKIAVGAMELADKVVEQVMTKIDDVFMLPDETILNAKTIAEIVQIGYTRIPVYSDGDRNNVTGLLIVKDLALLDPDDNFSVRTVCGYHQHLVKYVFNDTPLAIVLESFKKGDGHLAMVKRVHVSEESVEDPSYNLVGLVTLEDIVEEILQAEIVDEFDVVTDNKGRSKTARGKKNDLTRYFEKEAPHTQVSSHIQMVTLQFLVSNEVAFSDKYVHKGILERLISTSTRRVDMSYIKSAGGTESGVPKLAKLYTKDELSDRYVLILEGRAKVTIGQSGMMFEAGPFHAFGQELLVKLLAAANTLNRSNSVIDPTEVGCRRPDLMFKPDYSVTITEDCTYLEVTISSFINAYRSTLMLRDKEAMDGMGGTSSLPVSLSSSEQSLLVDIAPISVPSTGNTPSGIRRQSIIEAREAVAALNAREQRHKNRTPVELGLLKEKVGESIDKRPLRASIRYFEMIHS</sequence>
<comment type="pathway">
    <text evidence="4">Sphingolipid metabolism.</text>
</comment>
<dbReference type="GO" id="GO:0008340">
    <property type="term" value="P:determination of adult lifespan"/>
    <property type="evidence" value="ECO:0007669"/>
    <property type="project" value="UniProtKB-ARBA"/>
</dbReference>
<dbReference type="GO" id="GO:0004348">
    <property type="term" value="F:glucosylceramidase activity"/>
    <property type="evidence" value="ECO:0000318"/>
    <property type="project" value="GO_Central"/>
</dbReference>
<dbReference type="Gene3D" id="3.20.20.80">
    <property type="entry name" value="Glycosidases"/>
    <property type="match status" value="1"/>
</dbReference>
<reference evidence="21" key="1">
    <citation type="journal article" date="2008" name="Nat. Genet.">
        <title>The Pristionchus pacificus genome provides a unique perspective on nematode lifestyle and parasitism.</title>
        <authorList>
            <person name="Dieterich C."/>
            <person name="Clifton S.W."/>
            <person name="Schuster L.N."/>
            <person name="Chinwalla A."/>
            <person name="Delehaunty K."/>
            <person name="Dinkelacker I."/>
            <person name="Fulton L."/>
            <person name="Fulton R."/>
            <person name="Godfrey J."/>
            <person name="Minx P."/>
            <person name="Mitreva M."/>
            <person name="Roeseler W."/>
            <person name="Tian H."/>
            <person name="Witte H."/>
            <person name="Yang S.P."/>
            <person name="Wilson R.K."/>
            <person name="Sommer R.J."/>
        </authorList>
    </citation>
    <scope>NUCLEOTIDE SEQUENCE [LARGE SCALE GENOMIC DNA]</scope>
    <source>
        <strain evidence="21">PS312</strain>
    </source>
</reference>
<evidence type="ECO:0000256" key="9">
    <source>
        <dbReference type="ARBA" id="ARBA00022729"/>
    </source>
</evidence>
<dbReference type="PROSITE" id="PS51846">
    <property type="entry name" value="CNNM"/>
    <property type="match status" value="1"/>
</dbReference>
<dbReference type="EC" id="3.2.1.45" evidence="7 19"/>
<evidence type="ECO:0000256" key="10">
    <source>
        <dbReference type="ARBA" id="ARBA00022737"/>
    </source>
</evidence>
<accession>A0A8R1YDP7</accession>
<dbReference type="Pfam" id="PF01595">
    <property type="entry name" value="CNNM"/>
    <property type="match status" value="1"/>
</dbReference>
<dbReference type="InterPro" id="IPR002550">
    <property type="entry name" value="CNNM"/>
</dbReference>
<evidence type="ECO:0000256" key="17">
    <source>
        <dbReference type="ARBA" id="ARBA00050474"/>
    </source>
</evidence>
<dbReference type="GO" id="GO:0006680">
    <property type="term" value="P:glucosylceramide catabolic process"/>
    <property type="evidence" value="ECO:0000318"/>
    <property type="project" value="GO_Central"/>
</dbReference>